<evidence type="ECO:0000256" key="5">
    <source>
        <dbReference type="ARBA" id="ARBA00022980"/>
    </source>
</evidence>
<evidence type="ECO:0000313" key="11">
    <source>
        <dbReference type="EMBL" id="QDH16473.1"/>
    </source>
</evidence>
<evidence type="ECO:0000256" key="1">
    <source>
        <dbReference type="ARBA" id="ARBA00008931"/>
    </source>
</evidence>
<evidence type="ECO:0000256" key="8">
    <source>
        <dbReference type="HAMAP-Rule" id="MF_01342"/>
    </source>
</evidence>
<keyword evidence="5 8" id="KW-0689">Ribosomal protein</keyword>
<protein>
    <recommendedName>
        <fullName evidence="7 8">Large ribosomal subunit protein uL16</fullName>
    </recommendedName>
</protein>
<dbReference type="InterPro" id="IPR020798">
    <property type="entry name" value="Ribosomal_uL16_CS"/>
</dbReference>
<name>A0A4Y6UFY5_9PROT</name>
<evidence type="ECO:0000256" key="2">
    <source>
        <dbReference type="ARBA" id="ARBA00022555"/>
    </source>
</evidence>
<dbReference type="SUPFAM" id="SSF54686">
    <property type="entry name" value="Ribosomal protein L16p/L10e"/>
    <property type="match status" value="1"/>
</dbReference>
<dbReference type="AlphaFoldDB" id="A0A4Y6UFY5"/>
<dbReference type="GO" id="GO:0019843">
    <property type="term" value="F:rRNA binding"/>
    <property type="evidence" value="ECO:0007669"/>
    <property type="project" value="UniProtKB-UniRule"/>
</dbReference>
<keyword evidence="12" id="KW-1185">Reference proteome</keyword>
<sequence length="138" mass="15225">MLSPKRTKFRKAHKGRIHGLAKGGTQLNFGAYGLKALEPERITARQIEASRRAITRAMKRAGRVWIRIFPDLPVSTKPAEVRMGSGKGSPEYWAARVKPGRILFEIEGVPPEVARLALSLGAAKLPIKTKFVQRIGDA</sequence>
<comment type="similarity">
    <text evidence="1 8 9">Belongs to the universal ribosomal protein uL16 family.</text>
</comment>
<evidence type="ECO:0000256" key="4">
    <source>
        <dbReference type="ARBA" id="ARBA00022884"/>
    </source>
</evidence>
<dbReference type="GO" id="GO:0022625">
    <property type="term" value="C:cytosolic large ribosomal subunit"/>
    <property type="evidence" value="ECO:0007669"/>
    <property type="project" value="TreeGrafter"/>
</dbReference>
<accession>A0A4Y6UFY5</accession>
<dbReference type="HAMAP" id="MF_01342">
    <property type="entry name" value="Ribosomal_uL16"/>
    <property type="match status" value="1"/>
</dbReference>
<dbReference type="GO" id="GO:0006412">
    <property type="term" value="P:translation"/>
    <property type="evidence" value="ECO:0007669"/>
    <property type="project" value="UniProtKB-UniRule"/>
</dbReference>
<keyword evidence="4 8" id="KW-0694">RNA-binding</keyword>
<reference evidence="11 12" key="1">
    <citation type="submission" date="2019-03" db="EMBL/GenBank/DDBJ databases">
        <title>The complete genome sequence of Swingsia samuiensis NBRC107927(T).</title>
        <authorList>
            <person name="Chua K.-O."/>
            <person name="Chan K.-G."/>
            <person name="See-Too W.-S."/>
        </authorList>
    </citation>
    <scope>NUCLEOTIDE SEQUENCE [LARGE SCALE GENOMIC DNA]</scope>
    <source>
        <strain evidence="11 12">AH83</strain>
    </source>
</reference>
<evidence type="ECO:0000313" key="12">
    <source>
        <dbReference type="Proteomes" id="UP000316313"/>
    </source>
</evidence>
<keyword evidence="6 8" id="KW-0687">Ribonucleoprotein</keyword>
<dbReference type="PROSITE" id="PS00701">
    <property type="entry name" value="RIBOSOMAL_L16_2"/>
    <property type="match status" value="1"/>
</dbReference>
<evidence type="ECO:0000256" key="10">
    <source>
        <dbReference type="RuleBase" id="RU004414"/>
    </source>
</evidence>
<dbReference type="RefSeq" id="WP_141459470.1">
    <property type="nucleotide sequence ID" value="NZ_CP038141.1"/>
</dbReference>
<dbReference type="KEGG" id="ssam:E3D00_01970"/>
<dbReference type="InterPro" id="IPR000114">
    <property type="entry name" value="Ribosomal_uL16_bact-type"/>
</dbReference>
<dbReference type="PROSITE" id="PS00586">
    <property type="entry name" value="RIBOSOMAL_L16_1"/>
    <property type="match status" value="1"/>
</dbReference>
<dbReference type="InterPro" id="IPR047873">
    <property type="entry name" value="Ribosomal_uL16"/>
</dbReference>
<keyword evidence="2 8" id="KW-0820">tRNA-binding</keyword>
<dbReference type="InterPro" id="IPR016180">
    <property type="entry name" value="Ribosomal_uL16_dom"/>
</dbReference>
<dbReference type="OrthoDB" id="9802589at2"/>
<dbReference type="Proteomes" id="UP000316313">
    <property type="component" value="Chromosome"/>
</dbReference>
<evidence type="ECO:0000256" key="9">
    <source>
        <dbReference type="RuleBase" id="RU004413"/>
    </source>
</evidence>
<evidence type="ECO:0000256" key="7">
    <source>
        <dbReference type="ARBA" id="ARBA00035198"/>
    </source>
</evidence>
<dbReference type="FunFam" id="3.90.1170.10:FF:000001">
    <property type="entry name" value="50S ribosomal protein L16"/>
    <property type="match status" value="1"/>
</dbReference>
<keyword evidence="3 8" id="KW-0699">rRNA-binding</keyword>
<dbReference type="PANTHER" id="PTHR12220">
    <property type="entry name" value="50S/60S RIBOSOMAL PROTEIN L16"/>
    <property type="match status" value="1"/>
</dbReference>
<dbReference type="NCBIfam" id="TIGR01164">
    <property type="entry name" value="rplP_bact"/>
    <property type="match status" value="1"/>
</dbReference>
<proteinExistence type="inferred from homology"/>
<dbReference type="GO" id="GO:0003735">
    <property type="term" value="F:structural constituent of ribosome"/>
    <property type="evidence" value="ECO:0007669"/>
    <property type="project" value="InterPro"/>
</dbReference>
<dbReference type="EMBL" id="CP038141">
    <property type="protein sequence ID" value="QDH16473.1"/>
    <property type="molecule type" value="Genomic_DNA"/>
</dbReference>
<dbReference type="Gene3D" id="3.90.1170.10">
    <property type="entry name" value="Ribosomal protein L10e/L16"/>
    <property type="match status" value="1"/>
</dbReference>
<organism evidence="11 12">
    <name type="scientific">Swingsia samuiensis</name>
    <dbReference type="NCBI Taxonomy" id="1293412"/>
    <lineage>
        <taxon>Bacteria</taxon>
        <taxon>Pseudomonadati</taxon>
        <taxon>Pseudomonadota</taxon>
        <taxon>Alphaproteobacteria</taxon>
        <taxon>Acetobacterales</taxon>
        <taxon>Acetobacteraceae</taxon>
        <taxon>Swingsia</taxon>
    </lineage>
</organism>
<evidence type="ECO:0000256" key="3">
    <source>
        <dbReference type="ARBA" id="ARBA00022730"/>
    </source>
</evidence>
<dbReference type="PANTHER" id="PTHR12220:SF13">
    <property type="entry name" value="LARGE RIBOSOMAL SUBUNIT PROTEIN UL16M"/>
    <property type="match status" value="1"/>
</dbReference>
<evidence type="ECO:0000256" key="6">
    <source>
        <dbReference type="ARBA" id="ARBA00023274"/>
    </source>
</evidence>
<dbReference type="InterPro" id="IPR036920">
    <property type="entry name" value="Ribosomal_uL16_sf"/>
</dbReference>
<dbReference type="GO" id="GO:0000049">
    <property type="term" value="F:tRNA binding"/>
    <property type="evidence" value="ECO:0007669"/>
    <property type="project" value="UniProtKB-KW"/>
</dbReference>
<comment type="function">
    <text evidence="8 10">Binds 23S rRNA and is also seen to make contacts with the A and possibly P site tRNAs.</text>
</comment>
<dbReference type="PRINTS" id="PR00060">
    <property type="entry name" value="RIBOSOMALL16"/>
</dbReference>
<dbReference type="CDD" id="cd01433">
    <property type="entry name" value="Ribosomal_L16_L10e"/>
    <property type="match status" value="1"/>
</dbReference>
<comment type="subunit">
    <text evidence="8 10">Part of the 50S ribosomal subunit.</text>
</comment>
<dbReference type="Pfam" id="PF00252">
    <property type="entry name" value="Ribosomal_L16"/>
    <property type="match status" value="1"/>
</dbReference>
<gene>
    <name evidence="8 11" type="primary">rplP</name>
    <name evidence="11" type="ORF">E3D00_01970</name>
</gene>